<dbReference type="PRINTS" id="PR00891">
    <property type="entry name" value="RABGDIREP"/>
</dbReference>
<gene>
    <name evidence="5" type="ORF">CSSPJE1EN1_LOCUS29290</name>
</gene>
<dbReference type="Gene3D" id="3.50.50.60">
    <property type="entry name" value="FAD/NAD(P)-binding domain"/>
    <property type="match status" value="1"/>
</dbReference>
<dbReference type="InterPro" id="IPR018203">
    <property type="entry name" value="GDP_dissociation_inhibitor"/>
</dbReference>
<dbReference type="InterPro" id="IPR001738">
    <property type="entry name" value="Rab_escort"/>
</dbReference>
<dbReference type="PIRSF" id="PIRSF016550">
    <property type="entry name" value="Rab_ger_ger_transf_A_euk"/>
    <property type="match status" value="1"/>
</dbReference>
<evidence type="ECO:0000256" key="4">
    <source>
        <dbReference type="ARBA" id="ARBA00022490"/>
    </source>
</evidence>
<dbReference type="PANTHER" id="PTHR11787:SF4">
    <property type="entry name" value="CHM, RAB ESCORT PROTEIN 1"/>
    <property type="match status" value="1"/>
</dbReference>
<comment type="similarity">
    <text evidence="2">Belongs to the Rab GDI family.</text>
</comment>
<dbReference type="Gene3D" id="1.10.405.10">
    <property type="entry name" value="Guanine Nucleotide Dissociation Inhibitor, domain 1"/>
    <property type="match status" value="1"/>
</dbReference>
<evidence type="ECO:0000256" key="1">
    <source>
        <dbReference type="ARBA" id="ARBA00004496"/>
    </source>
</evidence>
<dbReference type="SUPFAM" id="SSF51905">
    <property type="entry name" value="FAD/NAD(P)-binding domain"/>
    <property type="match status" value="1"/>
</dbReference>
<comment type="subcellular location">
    <subcellularLocation>
        <location evidence="1">Cytoplasm</location>
    </subcellularLocation>
</comment>
<accession>A0ABP0VHJ4</accession>
<name>A0ABP0VHJ4_9BRYO</name>
<comment type="caution">
    <text evidence="5">The sequence shown here is derived from an EMBL/GenBank/DDBJ whole genome shotgun (WGS) entry which is preliminary data.</text>
</comment>
<feature type="non-terminal residue" evidence="5">
    <location>
        <position position="406"/>
    </location>
</feature>
<proteinExistence type="inferred from homology"/>
<dbReference type="Proteomes" id="UP001497444">
    <property type="component" value="Unassembled WGS sequence"/>
</dbReference>
<dbReference type="Pfam" id="PF00996">
    <property type="entry name" value="GDI"/>
    <property type="match status" value="1"/>
</dbReference>
<protein>
    <submittedName>
        <fullName evidence="5">Uncharacterized protein</fullName>
    </submittedName>
</protein>
<evidence type="ECO:0000256" key="2">
    <source>
        <dbReference type="ARBA" id="ARBA00005593"/>
    </source>
</evidence>
<keyword evidence="4" id="KW-0963">Cytoplasm</keyword>
<feature type="non-terminal residue" evidence="5">
    <location>
        <position position="1"/>
    </location>
</feature>
<evidence type="ECO:0000313" key="5">
    <source>
        <dbReference type="EMBL" id="CAK9253912.1"/>
    </source>
</evidence>
<dbReference type="PRINTS" id="PR00893">
    <property type="entry name" value="RABESCORT"/>
</dbReference>
<dbReference type="PANTHER" id="PTHR11787">
    <property type="entry name" value="RAB GDP-DISSOCIATION INHIBITOR"/>
    <property type="match status" value="1"/>
</dbReference>
<organism evidence="5 6">
    <name type="scientific">Sphagnum jensenii</name>
    <dbReference type="NCBI Taxonomy" id="128206"/>
    <lineage>
        <taxon>Eukaryota</taxon>
        <taxon>Viridiplantae</taxon>
        <taxon>Streptophyta</taxon>
        <taxon>Embryophyta</taxon>
        <taxon>Bryophyta</taxon>
        <taxon>Sphagnophytina</taxon>
        <taxon>Sphagnopsida</taxon>
        <taxon>Sphagnales</taxon>
        <taxon>Sphagnaceae</taxon>
        <taxon>Sphagnum</taxon>
    </lineage>
</organism>
<reference evidence="5" key="1">
    <citation type="submission" date="2024-02" db="EMBL/GenBank/DDBJ databases">
        <authorList>
            <consortium name="ELIXIR-Norway"/>
            <consortium name="Elixir Norway"/>
        </authorList>
    </citation>
    <scope>NUCLEOTIDE SEQUENCE</scope>
</reference>
<dbReference type="Gene3D" id="3.30.519.10">
    <property type="entry name" value="Guanine Nucleotide Dissociation Inhibitor, domain 2"/>
    <property type="match status" value="1"/>
</dbReference>
<keyword evidence="3" id="KW-0343">GTPase activation</keyword>
<dbReference type="InterPro" id="IPR036188">
    <property type="entry name" value="FAD/NAD-bd_sf"/>
</dbReference>
<keyword evidence="6" id="KW-1185">Reference proteome</keyword>
<dbReference type="SUPFAM" id="SSF54373">
    <property type="entry name" value="FAD-linked reductases, C-terminal domain"/>
    <property type="match status" value="1"/>
</dbReference>
<evidence type="ECO:0000313" key="6">
    <source>
        <dbReference type="Proteomes" id="UP001497444"/>
    </source>
</evidence>
<sequence length="406" mass="46139">AVGGAQEPQHNTAEKWSLFKFNSESRKFNLDLCPRLLFSRGSMVNLLVSSNISRYAEFKAITRIFTLIDDNLVEVPVSRGDIFNCKDVSVIEKRMLMKFMMFCSEYDKHHDEYKDYEHLPISQFLISQNLSPVLQKFILNAIAMTSEECPTEEALKQIHKFIHSAGRFGNTPFLFTLYGTGELPQAFCRLCAVFGGTYCLKKKLESIIVDKDNKCKAVVINGRRIDCDFLVTDYTIESSAQSSRNEVKLISRAIIISDASIKSSDSEQLSLLHIPKSSDNKSSVNVIEVGGAALVVPKGLFVQYLWCDSTSDNSKLDLLPIVKKLYNFTPFLVSDRPKVLWSLYYNQECSKPYNPQLPQQVYTTTPPINELDFDFAINEARSVFESMFPNEEFLPRAPDPNEIVFD</sequence>
<dbReference type="EMBL" id="CAXAQS010000948">
    <property type="protein sequence ID" value="CAK9253912.1"/>
    <property type="molecule type" value="Genomic_DNA"/>
</dbReference>
<evidence type="ECO:0000256" key="3">
    <source>
        <dbReference type="ARBA" id="ARBA00022468"/>
    </source>
</evidence>